<keyword evidence="4 5" id="KW-0472">Membrane</keyword>
<dbReference type="Gene3D" id="1.20.1250.20">
    <property type="entry name" value="MFS general substrate transporter like domains"/>
    <property type="match status" value="1"/>
</dbReference>
<accession>A0ABM0MW43</accession>
<sequence>MDFDRILKNIGEFGRQQKQQFVVVSTICSFWGPPHMLCLAFAGITPDFHCRGQGNIADDDVCARDCQRYFYNKEITSIATEWDLVCSESYKVGLAQSMYMLGVLCGSYVFSFISDTYGRRKAFYLSTCFLTLFALSSALATSYQMFVALRFFTAMCNGGVGLTGFILATETIGPKYRALAGTLVQVQFALGIVVYGILAYFVRDWRYLIGLSTAPGLVFLMSYWIVPESPRWLITKGRTQEAEDILHYIAIKNGAKTKLGLVHVEDHNKKPNQPPAKIYGFLDLFKSSEIRKRMLIMIYTWFTCSMVYYGLTMNASQLGGNRYLNFMLSGIVELPAYFVCMLFIDRSGRRKTLFWSMILGGSACLLLLVIPDSLDYSSSFKTMFALIGKMGISLAFNVIYIYAAELIPTVLRLEWLSGLSKYLSFANFAYQIGKKHMKTTLLAVISHAGLSGKGSRCNS</sequence>
<dbReference type="Pfam" id="PF00083">
    <property type="entry name" value="Sugar_tr"/>
    <property type="match status" value="1"/>
</dbReference>
<evidence type="ECO:0000313" key="7">
    <source>
        <dbReference type="Proteomes" id="UP000694865"/>
    </source>
</evidence>
<feature type="transmembrane region" description="Helical" evidence="5">
    <location>
        <begin position="92"/>
        <end position="110"/>
    </location>
</feature>
<feature type="transmembrane region" description="Helical" evidence="5">
    <location>
        <begin position="207"/>
        <end position="226"/>
    </location>
</feature>
<proteinExistence type="predicted"/>
<feature type="transmembrane region" description="Helical" evidence="5">
    <location>
        <begin position="179"/>
        <end position="201"/>
    </location>
</feature>
<evidence type="ECO:0000256" key="3">
    <source>
        <dbReference type="ARBA" id="ARBA00022989"/>
    </source>
</evidence>
<dbReference type="PROSITE" id="PS50850">
    <property type="entry name" value="MFS"/>
    <property type="match status" value="1"/>
</dbReference>
<evidence type="ECO:0000259" key="6">
    <source>
        <dbReference type="PROSITE" id="PS50850"/>
    </source>
</evidence>
<dbReference type="CDD" id="cd17317">
    <property type="entry name" value="MFS_SLC22"/>
    <property type="match status" value="1"/>
</dbReference>
<organism evidence="7 8">
    <name type="scientific">Saccoglossus kowalevskii</name>
    <name type="common">Acorn worm</name>
    <dbReference type="NCBI Taxonomy" id="10224"/>
    <lineage>
        <taxon>Eukaryota</taxon>
        <taxon>Metazoa</taxon>
        <taxon>Hemichordata</taxon>
        <taxon>Enteropneusta</taxon>
        <taxon>Harrimaniidae</taxon>
        <taxon>Saccoglossus</taxon>
    </lineage>
</organism>
<dbReference type="InterPro" id="IPR005828">
    <property type="entry name" value="MFS_sugar_transport-like"/>
</dbReference>
<dbReference type="GeneID" id="100369586"/>
<evidence type="ECO:0000256" key="2">
    <source>
        <dbReference type="ARBA" id="ARBA00022692"/>
    </source>
</evidence>
<evidence type="ECO:0000256" key="5">
    <source>
        <dbReference type="SAM" id="Phobius"/>
    </source>
</evidence>
<keyword evidence="2 5" id="KW-0812">Transmembrane</keyword>
<feature type="domain" description="Major facilitator superfamily (MFS) profile" evidence="6">
    <location>
        <begin position="1"/>
        <end position="459"/>
    </location>
</feature>
<dbReference type="InterPro" id="IPR020846">
    <property type="entry name" value="MFS_dom"/>
</dbReference>
<feature type="transmembrane region" description="Helical" evidence="5">
    <location>
        <begin position="21"/>
        <end position="44"/>
    </location>
</feature>
<comment type="subcellular location">
    <subcellularLocation>
        <location evidence="1">Membrane</location>
        <topology evidence="1">Multi-pass membrane protein</topology>
    </subcellularLocation>
</comment>
<evidence type="ECO:0000256" key="1">
    <source>
        <dbReference type="ARBA" id="ARBA00004141"/>
    </source>
</evidence>
<feature type="transmembrane region" description="Helical" evidence="5">
    <location>
        <begin position="294"/>
        <end position="311"/>
    </location>
</feature>
<gene>
    <name evidence="8" type="primary">LOC100369586</name>
</gene>
<dbReference type="Proteomes" id="UP000694865">
    <property type="component" value="Unplaced"/>
</dbReference>
<feature type="transmembrane region" description="Helical" evidence="5">
    <location>
        <begin position="122"/>
        <end position="141"/>
    </location>
</feature>
<feature type="transmembrane region" description="Helical" evidence="5">
    <location>
        <begin position="147"/>
        <end position="167"/>
    </location>
</feature>
<evidence type="ECO:0000313" key="8">
    <source>
        <dbReference type="RefSeq" id="XP_006824234.1"/>
    </source>
</evidence>
<feature type="transmembrane region" description="Helical" evidence="5">
    <location>
        <begin position="383"/>
        <end position="403"/>
    </location>
</feature>
<keyword evidence="3 5" id="KW-1133">Transmembrane helix</keyword>
<reference evidence="8" key="1">
    <citation type="submission" date="2025-08" db="UniProtKB">
        <authorList>
            <consortium name="RefSeq"/>
        </authorList>
    </citation>
    <scope>IDENTIFICATION</scope>
    <source>
        <tissue evidence="8">Testes</tissue>
    </source>
</reference>
<keyword evidence="7" id="KW-1185">Reference proteome</keyword>
<protein>
    <submittedName>
        <fullName evidence="8">Solute carrier family 22 member 15-like</fullName>
    </submittedName>
</protein>
<dbReference type="InterPro" id="IPR036259">
    <property type="entry name" value="MFS_trans_sf"/>
</dbReference>
<dbReference type="SUPFAM" id="SSF103473">
    <property type="entry name" value="MFS general substrate transporter"/>
    <property type="match status" value="1"/>
</dbReference>
<feature type="transmembrane region" description="Helical" evidence="5">
    <location>
        <begin position="323"/>
        <end position="344"/>
    </location>
</feature>
<feature type="transmembrane region" description="Helical" evidence="5">
    <location>
        <begin position="353"/>
        <end position="371"/>
    </location>
</feature>
<name>A0ABM0MW43_SACKO</name>
<evidence type="ECO:0000256" key="4">
    <source>
        <dbReference type="ARBA" id="ARBA00023136"/>
    </source>
</evidence>
<dbReference type="PANTHER" id="PTHR24064">
    <property type="entry name" value="SOLUTE CARRIER FAMILY 22 MEMBER"/>
    <property type="match status" value="1"/>
</dbReference>
<dbReference type="RefSeq" id="XP_006824234.1">
    <property type="nucleotide sequence ID" value="XM_006824171.1"/>
</dbReference>